<dbReference type="Pfam" id="PF24719">
    <property type="entry name" value="Imm33-like"/>
    <property type="match status" value="1"/>
</dbReference>
<reference evidence="2 3" key="1">
    <citation type="submission" date="2020-05" db="EMBL/GenBank/DDBJ databases">
        <title>Mucilaginibacter mali sp. nov.</title>
        <authorList>
            <person name="Kim H.S."/>
            <person name="Lee K.C."/>
            <person name="Suh M.K."/>
            <person name="Kim J.-S."/>
            <person name="Han K.-I."/>
            <person name="Eom M.K."/>
            <person name="Shin Y.K."/>
            <person name="Lee J.-S."/>
        </authorList>
    </citation>
    <scope>NUCLEOTIDE SEQUENCE [LARGE SCALE GENOMIC DNA]</scope>
    <source>
        <strain evidence="2 3">G2-14</strain>
    </source>
</reference>
<evidence type="ECO:0000259" key="1">
    <source>
        <dbReference type="Pfam" id="PF24719"/>
    </source>
</evidence>
<dbReference type="EMBL" id="CP054139">
    <property type="protein sequence ID" value="QKJ30791.1"/>
    <property type="molecule type" value="Genomic_DNA"/>
</dbReference>
<dbReference type="InterPro" id="IPR056509">
    <property type="entry name" value="Imm33-like"/>
</dbReference>
<sequence>MMNTIRNIQIISQERYLITHGLKKFIDFELSVLTQIHDESEYIKLLSYLIDYIIDNKPQIKADQTITYHSWLLKFIIDVDSRINIHELTSNGNGFVEGADYSIKVVIDQINECNKHNAAPLFPTFSQMIVVSKGVLDNDVINAVRYPSPTHMTGWWLTTDLYDGDVKSLQTIHYYHVAFKRSDIMRYLALPPGFRFYAADKPDVWFDSDVLV</sequence>
<proteinExistence type="predicted"/>
<evidence type="ECO:0000313" key="2">
    <source>
        <dbReference type="EMBL" id="QKJ30791.1"/>
    </source>
</evidence>
<keyword evidence="3" id="KW-1185">Reference proteome</keyword>
<protein>
    <recommendedName>
        <fullName evidence="1">Imm33-like domain-containing protein</fullName>
    </recommendedName>
</protein>
<dbReference type="RefSeq" id="WP_173415462.1">
    <property type="nucleotide sequence ID" value="NZ_CP054139.1"/>
</dbReference>
<organism evidence="2 3">
    <name type="scientific">Mucilaginibacter mali</name>
    <dbReference type="NCBI Taxonomy" id="2740462"/>
    <lineage>
        <taxon>Bacteria</taxon>
        <taxon>Pseudomonadati</taxon>
        <taxon>Bacteroidota</taxon>
        <taxon>Sphingobacteriia</taxon>
        <taxon>Sphingobacteriales</taxon>
        <taxon>Sphingobacteriaceae</taxon>
        <taxon>Mucilaginibacter</taxon>
    </lineage>
</organism>
<dbReference type="Proteomes" id="UP000505355">
    <property type="component" value="Chromosome"/>
</dbReference>
<evidence type="ECO:0000313" key="3">
    <source>
        <dbReference type="Proteomes" id="UP000505355"/>
    </source>
</evidence>
<accession>A0A7D4Q8K9</accession>
<name>A0A7D4Q8K9_9SPHI</name>
<feature type="domain" description="Imm33-like" evidence="1">
    <location>
        <begin position="109"/>
        <end position="207"/>
    </location>
</feature>
<dbReference type="KEGG" id="mmab:HQ865_13875"/>
<gene>
    <name evidence="2" type="ORF">HQ865_13875</name>
</gene>
<dbReference type="AlphaFoldDB" id="A0A7D4Q8K9"/>